<dbReference type="AlphaFoldDB" id="A0A8H9N220"/>
<comment type="caution">
    <text evidence="2">The sequence shown here is derived from an EMBL/GenBank/DDBJ whole genome shotgun (WGS) entry which is preliminary data.</text>
</comment>
<reference evidence="2" key="1">
    <citation type="journal article" date="2018" name="Genome Biol.">
        <title>SKESA: strategic k-mer extension for scrupulous assemblies.</title>
        <authorList>
            <person name="Souvorov A."/>
            <person name="Agarwala R."/>
            <person name="Lipman D.J."/>
        </authorList>
    </citation>
    <scope>NUCLEOTIDE SEQUENCE</scope>
    <source>
        <strain evidence="2">BCW_3452</strain>
    </source>
</reference>
<sequence length="118" mass="13646">MNFPVSPLFKSKEESQTIWVVGVITQGLSVVLAHWYTDSNQAQEEFKQITEMRKSFQDQFHFFGAEVPKVAREDEISSIVDDMYLSLCYDKEQFDNPLTLSHPLSATQWEELTKASNH</sequence>
<keyword evidence="1" id="KW-0812">Transmembrane</keyword>
<feature type="transmembrane region" description="Helical" evidence="1">
    <location>
        <begin position="17"/>
        <end position="37"/>
    </location>
</feature>
<organism evidence="2">
    <name type="scientific">Vibrio vulnificus</name>
    <dbReference type="NCBI Taxonomy" id="672"/>
    <lineage>
        <taxon>Bacteria</taxon>
        <taxon>Pseudomonadati</taxon>
        <taxon>Pseudomonadota</taxon>
        <taxon>Gammaproteobacteria</taxon>
        <taxon>Vibrionales</taxon>
        <taxon>Vibrionaceae</taxon>
        <taxon>Vibrio</taxon>
    </lineage>
</organism>
<keyword evidence="1" id="KW-0472">Membrane</keyword>
<dbReference type="EMBL" id="DACRBY010000020">
    <property type="protein sequence ID" value="HAS8541324.1"/>
    <property type="molecule type" value="Genomic_DNA"/>
</dbReference>
<proteinExistence type="predicted"/>
<gene>
    <name evidence="2" type="ORF">I7730_16190</name>
</gene>
<accession>A0A8H9N220</accession>
<reference evidence="2" key="2">
    <citation type="submission" date="2019-01" db="EMBL/GenBank/DDBJ databases">
        <authorList>
            <consortium name="NCBI Pathogen Detection Project"/>
        </authorList>
    </citation>
    <scope>NUCLEOTIDE SEQUENCE</scope>
    <source>
        <strain evidence="2">BCW_3452</strain>
    </source>
</reference>
<dbReference type="Proteomes" id="UP000863257">
    <property type="component" value="Unassembled WGS sequence"/>
</dbReference>
<name>A0A8H9N220_VIBVL</name>
<protein>
    <submittedName>
        <fullName evidence="2">Uncharacterized protein</fullName>
    </submittedName>
</protein>
<evidence type="ECO:0000313" key="2">
    <source>
        <dbReference type="EMBL" id="HAS8541324.1"/>
    </source>
</evidence>
<keyword evidence="1" id="KW-1133">Transmembrane helix</keyword>
<evidence type="ECO:0000256" key="1">
    <source>
        <dbReference type="SAM" id="Phobius"/>
    </source>
</evidence>